<dbReference type="eggNOG" id="COG1474">
    <property type="taxonomic scope" value="Bacteria"/>
</dbReference>
<dbReference type="GO" id="GO:0016887">
    <property type="term" value="F:ATP hydrolysis activity"/>
    <property type="evidence" value="ECO:0007669"/>
    <property type="project" value="InterPro"/>
</dbReference>
<dbReference type="RefSeq" id="WP_008277977.1">
    <property type="nucleotide sequence ID" value="NZ_AAXW01000061.1"/>
</dbReference>
<accession>A3IX73</accession>
<feature type="compositionally biased region" description="Polar residues" evidence="1">
    <location>
        <begin position="360"/>
        <end position="369"/>
    </location>
</feature>
<keyword evidence="4" id="KW-1185">Reference proteome</keyword>
<dbReference type="AlphaFoldDB" id="A3IX73"/>
<protein>
    <submittedName>
        <fullName evidence="3">Hypothetical ATP-binding protein</fullName>
    </submittedName>
</protein>
<dbReference type="Proteomes" id="UP000003781">
    <property type="component" value="Unassembled WGS sequence"/>
</dbReference>
<sequence length="391" mass="45026">MSIQFPPELLNQSHTVRQNYYDSYTMGHPFLDDAFEVIKPIIRDCGESRLIFVVGPTGVGKTKLRLLIEKWITENLWKEISDKGRIPFASMEVSLQKSGLFNAKDHLKRCLYSLNEPPELIKNKINFGVEGVYHNETGNLRIKSRILETELGWALEQALIYRKPQIFLIDEAHHFLCVASGRKLTDVPEAIKSLANRTEVLHGLLGTYDLLTLHDIGDQLSRRSIYIHLPRYNAEFTEDREIWQSVVWNFQCNIPMPEMPDFLDIWSYLYERSLGCVGILKNWTRNALSDALDENAKTITRKHLERRALSIGQCRNILKKIKEGEKRYLEIEGEVEQLRTDLGLSEPPVSRICFIPKTPSAKTPNNSQQSKKDVGKRKPVRDPVGQDKEVI</sequence>
<dbReference type="InterPro" id="IPR027417">
    <property type="entry name" value="P-loop_NTPase"/>
</dbReference>
<evidence type="ECO:0000313" key="4">
    <source>
        <dbReference type="Proteomes" id="UP000003781"/>
    </source>
</evidence>
<evidence type="ECO:0000256" key="1">
    <source>
        <dbReference type="SAM" id="MobiDB-lite"/>
    </source>
</evidence>
<feature type="region of interest" description="Disordered" evidence="1">
    <location>
        <begin position="355"/>
        <end position="391"/>
    </location>
</feature>
<reference evidence="3 4" key="1">
    <citation type="submission" date="2007-03" db="EMBL/GenBank/DDBJ databases">
        <authorList>
            <person name="Stal L."/>
            <person name="Ferriera S."/>
            <person name="Johnson J."/>
            <person name="Kravitz S."/>
            <person name="Beeson K."/>
            <person name="Sutton G."/>
            <person name="Rogers Y.-H."/>
            <person name="Friedman R."/>
            <person name="Frazier M."/>
            <person name="Venter J.C."/>
        </authorList>
    </citation>
    <scope>NUCLEOTIDE SEQUENCE [LARGE SCALE GENOMIC DNA]</scope>
    <source>
        <strain evidence="3 4">CCY0110</strain>
    </source>
</reference>
<dbReference type="GO" id="GO:0005524">
    <property type="term" value="F:ATP binding"/>
    <property type="evidence" value="ECO:0007669"/>
    <property type="project" value="UniProtKB-KW"/>
</dbReference>
<dbReference type="Pfam" id="PF13401">
    <property type="entry name" value="AAA_22"/>
    <property type="match status" value="1"/>
</dbReference>
<name>A3IX73_9CHRO</name>
<evidence type="ECO:0000259" key="2">
    <source>
        <dbReference type="Pfam" id="PF13401"/>
    </source>
</evidence>
<evidence type="ECO:0000313" key="3">
    <source>
        <dbReference type="EMBL" id="EAZ88912.1"/>
    </source>
</evidence>
<dbReference type="InterPro" id="IPR049945">
    <property type="entry name" value="AAA_22"/>
</dbReference>
<keyword evidence="3" id="KW-0067">ATP-binding</keyword>
<keyword evidence="3" id="KW-0547">Nucleotide-binding</keyword>
<gene>
    <name evidence="3" type="ORF">CY0110_22834</name>
</gene>
<dbReference type="SUPFAM" id="SSF52540">
    <property type="entry name" value="P-loop containing nucleoside triphosphate hydrolases"/>
    <property type="match status" value="1"/>
</dbReference>
<feature type="domain" description="ORC1/DEAH AAA+ ATPase" evidence="2">
    <location>
        <begin position="48"/>
        <end position="211"/>
    </location>
</feature>
<dbReference type="EMBL" id="AAXW01000061">
    <property type="protein sequence ID" value="EAZ88912.1"/>
    <property type="molecule type" value="Genomic_DNA"/>
</dbReference>
<organism evidence="3 4">
    <name type="scientific">Crocosphaera chwakensis CCY0110</name>
    <dbReference type="NCBI Taxonomy" id="391612"/>
    <lineage>
        <taxon>Bacteria</taxon>
        <taxon>Bacillati</taxon>
        <taxon>Cyanobacteriota</taxon>
        <taxon>Cyanophyceae</taxon>
        <taxon>Oscillatoriophycideae</taxon>
        <taxon>Chroococcales</taxon>
        <taxon>Aphanothecaceae</taxon>
        <taxon>Crocosphaera</taxon>
        <taxon>Crocosphaera chwakensis</taxon>
    </lineage>
</organism>
<comment type="caution">
    <text evidence="3">The sequence shown here is derived from an EMBL/GenBank/DDBJ whole genome shotgun (WGS) entry which is preliminary data.</text>
</comment>
<proteinExistence type="predicted"/>
<feature type="compositionally biased region" description="Basic and acidic residues" evidence="1">
    <location>
        <begin position="380"/>
        <end position="391"/>
    </location>
</feature>